<keyword evidence="7" id="KW-0813">Transport</keyword>
<dbReference type="PANTHER" id="PTHR21327:SF18">
    <property type="entry name" value="3,4-DIHYDROXY-2-BUTANONE 4-PHOSPHATE SYNTHASE"/>
    <property type="match status" value="1"/>
</dbReference>
<comment type="caution">
    <text evidence="22">The sequence shown here is derived from an EMBL/GenBank/DDBJ whole genome shotgun (WGS) entry which is preliminary data.</text>
</comment>
<evidence type="ECO:0000256" key="16">
    <source>
        <dbReference type="ARBA" id="ARBA00023239"/>
    </source>
</evidence>
<evidence type="ECO:0000256" key="19">
    <source>
        <dbReference type="SAM" id="MobiDB-lite"/>
    </source>
</evidence>
<evidence type="ECO:0000256" key="14">
    <source>
        <dbReference type="ARBA" id="ARBA00023206"/>
    </source>
</evidence>
<dbReference type="GO" id="GO:0005829">
    <property type="term" value="C:cytosol"/>
    <property type="evidence" value="ECO:0007669"/>
    <property type="project" value="TreeGrafter"/>
</dbReference>
<dbReference type="FunFam" id="3.90.870.10:FF:000002">
    <property type="entry name" value="3,4-dihydroxy-2-butanone 4-phosphate synthase"/>
    <property type="match status" value="1"/>
</dbReference>
<evidence type="ECO:0000259" key="21">
    <source>
        <dbReference type="Pfam" id="PF03908"/>
    </source>
</evidence>
<keyword evidence="11" id="KW-0460">Magnesium</keyword>
<evidence type="ECO:0000313" key="22">
    <source>
        <dbReference type="EMBL" id="KAF5362084.1"/>
    </source>
</evidence>
<keyword evidence="18" id="KW-0175">Coiled coil</keyword>
<evidence type="ECO:0000256" key="5">
    <source>
        <dbReference type="ARBA" id="ARBA00012153"/>
    </source>
</evidence>
<feature type="coiled-coil region" evidence="18">
    <location>
        <begin position="28"/>
        <end position="76"/>
    </location>
</feature>
<keyword evidence="9 20" id="KW-0812">Transmembrane</keyword>
<protein>
    <recommendedName>
        <fullName evidence="6">3,4-dihydroxy-2-butanone 4-phosphate synthase</fullName>
        <ecNumber evidence="5">4.1.99.12</ecNumber>
    </recommendedName>
</protein>
<dbReference type="InterPro" id="IPR017945">
    <property type="entry name" value="DHBP_synth_RibB-like_a/b_dom"/>
</dbReference>
<evidence type="ECO:0000256" key="18">
    <source>
        <dbReference type="SAM" id="Coils"/>
    </source>
</evidence>
<dbReference type="InterPro" id="IPR000422">
    <property type="entry name" value="DHBP_synthase_RibB"/>
</dbReference>
<dbReference type="GO" id="GO:0016020">
    <property type="term" value="C:membrane"/>
    <property type="evidence" value="ECO:0007669"/>
    <property type="project" value="UniProtKB-SubCell"/>
</dbReference>
<proteinExistence type="inferred from homology"/>
<dbReference type="Pfam" id="PF03908">
    <property type="entry name" value="Sec20"/>
    <property type="match status" value="1"/>
</dbReference>
<reference evidence="22 23" key="1">
    <citation type="journal article" date="2020" name="ISME J.">
        <title>Uncovering the hidden diversity of litter-decomposition mechanisms in mushroom-forming fungi.</title>
        <authorList>
            <person name="Floudas D."/>
            <person name="Bentzer J."/>
            <person name="Ahren D."/>
            <person name="Johansson T."/>
            <person name="Persson P."/>
            <person name="Tunlid A."/>
        </authorList>
    </citation>
    <scope>NUCLEOTIDE SEQUENCE [LARGE SCALE GENOMIC DNA]</scope>
    <source>
        <strain evidence="22 23">CBS 146.42</strain>
    </source>
</reference>
<keyword evidence="8" id="KW-0686">Riboflavin biosynthesis</keyword>
<comment type="similarity">
    <text evidence="17">Belongs to the DHBP synthase family.</text>
</comment>
<gene>
    <name evidence="22" type="ORF">D9756_002442</name>
</gene>
<evidence type="ECO:0000256" key="20">
    <source>
        <dbReference type="SAM" id="Phobius"/>
    </source>
</evidence>
<dbReference type="InterPro" id="IPR056173">
    <property type="entry name" value="Sec20_C"/>
</dbReference>
<evidence type="ECO:0000256" key="17">
    <source>
        <dbReference type="ARBA" id="ARBA00060730"/>
    </source>
</evidence>
<evidence type="ECO:0000256" key="6">
    <source>
        <dbReference type="ARBA" id="ARBA00018836"/>
    </source>
</evidence>
<keyword evidence="12 20" id="KW-1133">Transmembrane helix</keyword>
<evidence type="ECO:0000256" key="3">
    <source>
        <dbReference type="ARBA" id="ARBA00004904"/>
    </source>
</evidence>
<feature type="transmembrane region" description="Helical" evidence="20">
    <location>
        <begin position="205"/>
        <end position="226"/>
    </location>
</feature>
<keyword evidence="10" id="KW-0479">Metal-binding</keyword>
<keyword evidence="14" id="KW-0318">Glutathionylation</keyword>
<feature type="region of interest" description="Disordered" evidence="19">
    <location>
        <begin position="306"/>
        <end position="338"/>
    </location>
</feature>
<dbReference type="Proteomes" id="UP000559027">
    <property type="component" value="Unassembled WGS sequence"/>
</dbReference>
<name>A0A8H5GBX5_9AGAR</name>
<dbReference type="Gene3D" id="3.90.870.10">
    <property type="entry name" value="DHBP synthase"/>
    <property type="match status" value="1"/>
</dbReference>
<dbReference type="UniPathway" id="UPA00275"/>
<evidence type="ECO:0000256" key="7">
    <source>
        <dbReference type="ARBA" id="ARBA00022448"/>
    </source>
</evidence>
<dbReference type="PANTHER" id="PTHR21327">
    <property type="entry name" value="GTP CYCLOHYDROLASE II-RELATED"/>
    <property type="match status" value="1"/>
</dbReference>
<accession>A0A8H5GBX5</accession>
<comment type="subcellular location">
    <subcellularLocation>
        <location evidence="2">Membrane</location>
        <topology evidence="2">Single-pass type IV membrane protein</topology>
    </subcellularLocation>
</comment>
<dbReference type="GO" id="GO:0005758">
    <property type="term" value="C:mitochondrial intermembrane space"/>
    <property type="evidence" value="ECO:0007669"/>
    <property type="project" value="TreeGrafter"/>
</dbReference>
<dbReference type="GO" id="GO:0046872">
    <property type="term" value="F:metal ion binding"/>
    <property type="evidence" value="ECO:0007669"/>
    <property type="project" value="UniProtKB-KW"/>
</dbReference>
<feature type="compositionally biased region" description="Low complexity" evidence="19">
    <location>
        <begin position="433"/>
        <end position="454"/>
    </location>
</feature>
<evidence type="ECO:0000256" key="15">
    <source>
        <dbReference type="ARBA" id="ARBA00023211"/>
    </source>
</evidence>
<dbReference type="EC" id="4.1.99.12" evidence="5"/>
<sequence>MFDDHTSATIDTARRRLHDIRDFQIPRLRKCESSLADQQQLSAELREDMDSVGRLVEELAVAIEDQQGEKARLELEKTVNEMRDWLSQLRKDTRGALLASKKAIDSTNARAVREELFSSSAVKEKQNLNEKITDDALMKANDDVTDALRRTINLMQGELERSVLSTQMLDESTATLRVTSQTHDTLSSLMLTSKQLITTLEKADWLDRIIILSAFMFFVLVVLFILKQRFIDRGLRIALWWTRFIPLLDFSSKQRDMLKVAEEGSASLSTIVASVTSSLSMTSVVASISPSIVAAESSEIMSAWESDSSIPTPSSHDPSPLTIATPTSDTSIPEPPPTIVDPIHVELYDYPAADDSSHGNSKSFPGGSEAIYATTVSVPESITFFFLHTHHLVLPIQMAPVAISPNPAPLNVGSYPHVLKLGLNASNAPTNGSSSLVSSSTTPQSTLTTTSTQPWRPTQVDAPKRTAFAFDTVPEALEAFANGEFLVVMDDENRENEGDLIIAGGQCTTEKMAWMIKHTSGYICCAVPGSRLEELQIPMMVPDNQERHRTAYTVTVDYKHGTTTGISAHDRSLTARALASSHSTPNDFTRPGHMVPLRAREGGVLTRKGHTEAGVDLCLITNQPQAGVLCELVNDDDMGTMARRDDCRAFADRWGLRMISVEMLAEYKRKVWLPQQQVQNGATAQQ</sequence>
<evidence type="ECO:0000256" key="12">
    <source>
        <dbReference type="ARBA" id="ARBA00022989"/>
    </source>
</evidence>
<evidence type="ECO:0000256" key="10">
    <source>
        <dbReference type="ARBA" id="ARBA00022723"/>
    </source>
</evidence>
<dbReference type="Pfam" id="PF00926">
    <property type="entry name" value="DHBP_synthase"/>
    <property type="match status" value="1"/>
</dbReference>
<dbReference type="AlphaFoldDB" id="A0A8H5GBX5"/>
<dbReference type="OrthoDB" id="60371at2759"/>
<keyword evidence="15" id="KW-0464">Manganese</keyword>
<organism evidence="22 23">
    <name type="scientific">Leucocoprinus leucothites</name>
    <dbReference type="NCBI Taxonomy" id="201217"/>
    <lineage>
        <taxon>Eukaryota</taxon>
        <taxon>Fungi</taxon>
        <taxon>Dikarya</taxon>
        <taxon>Basidiomycota</taxon>
        <taxon>Agaricomycotina</taxon>
        <taxon>Agaricomycetes</taxon>
        <taxon>Agaricomycetidae</taxon>
        <taxon>Agaricales</taxon>
        <taxon>Agaricineae</taxon>
        <taxon>Agaricaceae</taxon>
        <taxon>Leucocoprinus</taxon>
    </lineage>
</organism>
<evidence type="ECO:0000256" key="2">
    <source>
        <dbReference type="ARBA" id="ARBA00004211"/>
    </source>
</evidence>
<comment type="cofactor">
    <cofactor evidence="1">
        <name>Mg(2+)</name>
        <dbReference type="ChEBI" id="CHEBI:18420"/>
    </cofactor>
</comment>
<keyword evidence="13 20" id="KW-0472">Membrane</keyword>
<keyword evidence="16" id="KW-0456">Lyase</keyword>
<feature type="compositionally biased region" description="Polar residues" evidence="19">
    <location>
        <begin position="306"/>
        <end position="331"/>
    </location>
</feature>
<evidence type="ECO:0000256" key="9">
    <source>
        <dbReference type="ARBA" id="ARBA00022692"/>
    </source>
</evidence>
<dbReference type="GO" id="GO:0008686">
    <property type="term" value="F:3,4-dihydroxy-2-butanone-4-phosphate synthase activity"/>
    <property type="evidence" value="ECO:0007669"/>
    <property type="project" value="UniProtKB-EC"/>
</dbReference>
<evidence type="ECO:0000256" key="8">
    <source>
        <dbReference type="ARBA" id="ARBA00022619"/>
    </source>
</evidence>
<dbReference type="GO" id="GO:0009231">
    <property type="term" value="P:riboflavin biosynthetic process"/>
    <property type="evidence" value="ECO:0007669"/>
    <property type="project" value="UniProtKB-UniPathway"/>
</dbReference>
<comment type="pathway">
    <text evidence="3">Cofactor biosynthesis; riboflavin biosynthesis; 2-hydroxy-3-oxobutyl phosphate from D-ribulose 5-phosphate: step 1/1.</text>
</comment>
<dbReference type="NCBIfam" id="TIGR00506">
    <property type="entry name" value="ribB"/>
    <property type="match status" value="1"/>
</dbReference>
<feature type="region of interest" description="Disordered" evidence="19">
    <location>
        <begin position="430"/>
        <end position="458"/>
    </location>
</feature>
<evidence type="ECO:0000256" key="4">
    <source>
        <dbReference type="ARBA" id="ARBA00011738"/>
    </source>
</evidence>
<feature type="domain" description="Sec20 C-terminal" evidence="21">
    <location>
        <begin position="141"/>
        <end position="229"/>
    </location>
</feature>
<evidence type="ECO:0000256" key="1">
    <source>
        <dbReference type="ARBA" id="ARBA00001946"/>
    </source>
</evidence>
<evidence type="ECO:0000256" key="11">
    <source>
        <dbReference type="ARBA" id="ARBA00022842"/>
    </source>
</evidence>
<evidence type="ECO:0000313" key="23">
    <source>
        <dbReference type="Proteomes" id="UP000559027"/>
    </source>
</evidence>
<comment type="subunit">
    <text evidence="4">Homodimer.</text>
</comment>
<dbReference type="SUPFAM" id="SSF55821">
    <property type="entry name" value="YrdC/RibB"/>
    <property type="match status" value="1"/>
</dbReference>
<evidence type="ECO:0000256" key="13">
    <source>
        <dbReference type="ARBA" id="ARBA00023136"/>
    </source>
</evidence>
<keyword evidence="23" id="KW-1185">Reference proteome</keyword>
<dbReference type="EMBL" id="JAACJO010000002">
    <property type="protein sequence ID" value="KAF5362084.1"/>
    <property type="molecule type" value="Genomic_DNA"/>
</dbReference>